<organism evidence="2 3">
    <name type="scientific">Electrophorus electricus</name>
    <name type="common">Electric eel</name>
    <name type="synonym">Gymnotus electricus</name>
    <dbReference type="NCBI Taxonomy" id="8005"/>
    <lineage>
        <taxon>Eukaryota</taxon>
        <taxon>Metazoa</taxon>
        <taxon>Chordata</taxon>
        <taxon>Craniata</taxon>
        <taxon>Vertebrata</taxon>
        <taxon>Euteleostomi</taxon>
        <taxon>Actinopterygii</taxon>
        <taxon>Neopterygii</taxon>
        <taxon>Teleostei</taxon>
        <taxon>Ostariophysi</taxon>
        <taxon>Gymnotiformes</taxon>
        <taxon>Gymnotoidei</taxon>
        <taxon>Gymnotidae</taxon>
        <taxon>Electrophorus</taxon>
    </lineage>
</organism>
<feature type="region of interest" description="Disordered" evidence="1">
    <location>
        <begin position="78"/>
        <end position="104"/>
    </location>
</feature>
<reference evidence="2 3" key="1">
    <citation type="submission" date="2020-05" db="EMBL/GenBank/DDBJ databases">
        <title>Electrophorus electricus (electric eel) genome, fEleEle1, primary haplotype.</title>
        <authorList>
            <person name="Myers G."/>
            <person name="Meyer A."/>
            <person name="Fedrigo O."/>
            <person name="Formenti G."/>
            <person name="Rhie A."/>
            <person name="Tracey A."/>
            <person name="Sims Y."/>
            <person name="Jarvis E.D."/>
        </authorList>
    </citation>
    <scope>NUCLEOTIDE SEQUENCE [LARGE SCALE GENOMIC DNA]</scope>
</reference>
<proteinExistence type="predicted"/>
<accession>A0AAY5EC91</accession>
<name>A0AAY5EC91_ELEEL</name>
<dbReference type="AlphaFoldDB" id="A0AAY5EC91"/>
<evidence type="ECO:0000313" key="3">
    <source>
        <dbReference type="Proteomes" id="UP000314983"/>
    </source>
</evidence>
<sequence length="192" mass="21563">MSQLLEATTRERDEYQAQVHLLTSRVEELESSLQEQTEKAGKKQESEQEYKALYLQAQGEMEQFRHELEKLKREKAQAGVVNKGEGQEGGAGEGAQSDGGTAVPDVDDELACQVDFLMRELDQRTKQKEEYCLNITLTSHLRELRQNVTHLLINFVPALDLQQVNFDCDVIDEILAQVLDLISSPLAAGQSS</sequence>
<evidence type="ECO:0000256" key="1">
    <source>
        <dbReference type="SAM" id="MobiDB-lite"/>
    </source>
</evidence>
<dbReference type="GeneTree" id="ENSGT00940000177402"/>
<protein>
    <submittedName>
        <fullName evidence="2">Uncharacterized protein</fullName>
    </submittedName>
</protein>
<feature type="region of interest" description="Disordered" evidence="1">
    <location>
        <begin position="29"/>
        <end position="48"/>
    </location>
</feature>
<evidence type="ECO:0000313" key="2">
    <source>
        <dbReference type="Ensembl" id="ENSEEEP00000054169.1"/>
    </source>
</evidence>
<reference evidence="2" key="2">
    <citation type="submission" date="2025-08" db="UniProtKB">
        <authorList>
            <consortium name="Ensembl"/>
        </authorList>
    </citation>
    <scope>IDENTIFICATION</scope>
</reference>
<feature type="compositionally biased region" description="Basic and acidic residues" evidence="1">
    <location>
        <begin position="36"/>
        <end position="48"/>
    </location>
</feature>
<reference evidence="2" key="3">
    <citation type="submission" date="2025-09" db="UniProtKB">
        <authorList>
            <consortium name="Ensembl"/>
        </authorList>
    </citation>
    <scope>IDENTIFICATION</scope>
</reference>
<dbReference type="Ensembl" id="ENSEEET00000065243.1">
    <property type="protein sequence ID" value="ENSEEEP00000054169.1"/>
    <property type="gene ID" value="ENSEEEG00000027268.1"/>
</dbReference>
<dbReference type="Proteomes" id="UP000314983">
    <property type="component" value="Chromosome 25"/>
</dbReference>
<keyword evidence="3" id="KW-1185">Reference proteome</keyword>